<sequence length="64" mass="7048">MTKLAFIHIPKTGGSYIVQNEPVAYDVGADKFYYKKGMPVLSDMESLGHCIIQGDTKIECPQGL</sequence>
<comment type="caution">
    <text evidence="1">The sequence shown here is derived from an EMBL/GenBank/DDBJ whole genome shotgun (WGS) entry which is preliminary data.</text>
</comment>
<accession>X1AH64</accession>
<evidence type="ECO:0000313" key="1">
    <source>
        <dbReference type="EMBL" id="GAG81920.1"/>
    </source>
</evidence>
<name>X1AH64_9ZZZZ</name>
<protein>
    <submittedName>
        <fullName evidence="1">Uncharacterized protein</fullName>
    </submittedName>
</protein>
<gene>
    <name evidence="1" type="ORF">S01H4_31642</name>
</gene>
<organism evidence="1">
    <name type="scientific">marine sediment metagenome</name>
    <dbReference type="NCBI Taxonomy" id="412755"/>
    <lineage>
        <taxon>unclassified sequences</taxon>
        <taxon>metagenomes</taxon>
        <taxon>ecological metagenomes</taxon>
    </lineage>
</organism>
<reference evidence="1" key="1">
    <citation type="journal article" date="2014" name="Front. Microbiol.">
        <title>High frequency of phylogenetically diverse reductive dehalogenase-homologous genes in deep subseafloor sedimentary metagenomes.</title>
        <authorList>
            <person name="Kawai M."/>
            <person name="Futagami T."/>
            <person name="Toyoda A."/>
            <person name="Takaki Y."/>
            <person name="Nishi S."/>
            <person name="Hori S."/>
            <person name="Arai W."/>
            <person name="Tsubouchi T."/>
            <person name="Morono Y."/>
            <person name="Uchiyama I."/>
            <person name="Ito T."/>
            <person name="Fujiyama A."/>
            <person name="Inagaki F."/>
            <person name="Takami H."/>
        </authorList>
    </citation>
    <scope>NUCLEOTIDE SEQUENCE</scope>
    <source>
        <strain evidence="1">Expedition CK06-06</strain>
    </source>
</reference>
<feature type="non-terminal residue" evidence="1">
    <location>
        <position position="64"/>
    </location>
</feature>
<dbReference type="EMBL" id="BART01016454">
    <property type="protein sequence ID" value="GAG81920.1"/>
    <property type="molecule type" value="Genomic_DNA"/>
</dbReference>
<dbReference type="AlphaFoldDB" id="X1AH64"/>
<proteinExistence type="predicted"/>